<proteinExistence type="predicted"/>
<keyword evidence="1" id="KW-1133">Transmembrane helix</keyword>
<accession>A0ABY5Q8K1</accession>
<reference evidence="2" key="1">
    <citation type="submission" date="2022-08" db="EMBL/GenBank/DDBJ databases">
        <authorList>
            <person name="Tian L."/>
        </authorList>
    </citation>
    <scope>NUCLEOTIDE SEQUENCE</scope>
    <source>
        <strain evidence="2">CM253</strain>
        <plasmid evidence="2">pshk1</plasmid>
    </source>
</reference>
<dbReference type="EMBL" id="CP102517">
    <property type="protein sequence ID" value="UUY52792.1"/>
    <property type="molecule type" value="Genomic_DNA"/>
</dbReference>
<sequence>MSTDRTTIATALIGASLVGFVAVAYPALIPALTLALAAFGALYLFLKL</sequence>
<dbReference type="Proteomes" id="UP001057738">
    <property type="component" value="Plasmid pshk1"/>
</dbReference>
<keyword evidence="1" id="KW-0472">Membrane</keyword>
<dbReference type="RefSeq" id="WP_257858489.1">
    <property type="nucleotide sequence ID" value="NZ_CP102517.1"/>
</dbReference>
<feature type="transmembrane region" description="Helical" evidence="1">
    <location>
        <begin position="29"/>
        <end position="46"/>
    </location>
</feature>
<gene>
    <name evidence="2" type="ORF">NRK68_36670</name>
</gene>
<keyword evidence="3" id="KW-1185">Reference proteome</keyword>
<protein>
    <submittedName>
        <fullName evidence="2">Uncharacterized protein</fullName>
    </submittedName>
</protein>
<geneLocation type="plasmid" evidence="2 3">
    <name>pshk1</name>
</geneLocation>
<keyword evidence="1" id="KW-0812">Transmembrane</keyword>
<evidence type="ECO:0000256" key="1">
    <source>
        <dbReference type="SAM" id="Phobius"/>
    </source>
</evidence>
<name>A0ABY5Q8K1_9ACTN</name>
<evidence type="ECO:0000313" key="3">
    <source>
        <dbReference type="Proteomes" id="UP001057738"/>
    </source>
</evidence>
<evidence type="ECO:0000313" key="2">
    <source>
        <dbReference type="EMBL" id="UUY52792.1"/>
    </source>
</evidence>
<dbReference type="GeneID" id="95579072"/>
<organism evidence="2 3">
    <name type="scientific">Streptomyces yangpuensis</name>
    <dbReference type="NCBI Taxonomy" id="1648182"/>
    <lineage>
        <taxon>Bacteria</taxon>
        <taxon>Bacillati</taxon>
        <taxon>Actinomycetota</taxon>
        <taxon>Actinomycetes</taxon>
        <taxon>Kitasatosporales</taxon>
        <taxon>Streptomycetaceae</taxon>
        <taxon>Streptomyces</taxon>
    </lineage>
</organism>
<keyword evidence="2" id="KW-0614">Plasmid</keyword>